<dbReference type="InterPro" id="IPR035806">
    <property type="entry name" value="GH16_GRP_C"/>
</dbReference>
<name>A0A6J2YIW0_SITOR</name>
<evidence type="ECO:0000313" key="13">
    <source>
        <dbReference type="RefSeq" id="XP_030763973.1"/>
    </source>
</evidence>
<keyword evidence="5" id="KW-0399">Innate immunity</keyword>
<dbReference type="RefSeq" id="XP_030763973.1">
    <property type="nucleotide sequence ID" value="XM_030908113.1"/>
</dbReference>
<dbReference type="Pfam" id="PF00722">
    <property type="entry name" value="Glyco_hydro_16"/>
    <property type="match status" value="2"/>
</dbReference>
<dbReference type="FunCoup" id="A0A6J2YIW0">
    <property type="interactions" value="51"/>
</dbReference>
<dbReference type="Gene3D" id="2.60.120.200">
    <property type="match status" value="2"/>
</dbReference>
<dbReference type="GO" id="GO:0045088">
    <property type="term" value="P:regulation of innate immune response"/>
    <property type="evidence" value="ECO:0007669"/>
    <property type="project" value="UniProtKB-ARBA"/>
</dbReference>
<dbReference type="SUPFAM" id="SSF49899">
    <property type="entry name" value="Concanavalin A-like lectins/glucanases"/>
    <property type="match status" value="2"/>
</dbReference>
<accession>A0A6J2YIW0</accession>
<dbReference type="GO" id="GO:0005975">
    <property type="term" value="P:carbohydrate metabolic process"/>
    <property type="evidence" value="ECO:0007669"/>
    <property type="project" value="InterPro"/>
</dbReference>
<organism evidence="12 13">
    <name type="scientific">Sitophilus oryzae</name>
    <name type="common">Rice weevil</name>
    <name type="synonym">Curculio oryzae</name>
    <dbReference type="NCBI Taxonomy" id="7048"/>
    <lineage>
        <taxon>Eukaryota</taxon>
        <taxon>Metazoa</taxon>
        <taxon>Ecdysozoa</taxon>
        <taxon>Arthropoda</taxon>
        <taxon>Hexapoda</taxon>
        <taxon>Insecta</taxon>
        <taxon>Pterygota</taxon>
        <taxon>Neoptera</taxon>
        <taxon>Endopterygota</taxon>
        <taxon>Coleoptera</taxon>
        <taxon>Polyphaga</taxon>
        <taxon>Cucujiformia</taxon>
        <taxon>Curculionidae</taxon>
        <taxon>Dryophthorinae</taxon>
        <taxon>Sitophilus</taxon>
    </lineage>
</organism>
<dbReference type="GO" id="GO:0045087">
    <property type="term" value="P:innate immune response"/>
    <property type="evidence" value="ECO:0007669"/>
    <property type="project" value="UniProtKB-KW"/>
</dbReference>
<sequence length="882" mass="100128">MVLLEISTIILLLGLSTTVIAQYEVPEATVEVYTPRGFRVSIPDEEGIKLFAFHAKINEEMNGREAGTFSRDITKAKDGRWTFYDTQAKLNVGDILYYWTFVDYFDGTRKLGYVRDDQTFTVTELLPKPGANKPVTTKPVDPNVCVPSATTVKGQAACKGRVIFESQFNNFQEEKSKYWTVTTKFATGPDYEFVVYQDHPKTLSVMNGHLVITPRLTEDIYGKGFINQSTPFDLGEQCTGIRSSPECTQTSQGWYIIAPVVSSQITTKGKFSFKYGKIEIRAKLPKGDWLYPELFLNPEVEEYGKGYESGQIRVAYSAGNADSNKKLEGGAILGGNTAARNYAIKVTERVSPWGDDFHTYTVLWTPDQITLSVDDTTYGRIFPPESGFSSLSSNLRITNANRWKSGTKMAPFDKEMYIMIGVGAGGHNFEDRSDGSKPWKNPAKESQRDFYNAHGTWFSTWGNDAKLEVDYVKIWALYRFTLARSSFGDEATWRRSILRWRSDCGGDTTRYFQTQFRPYSDPRYYAYKGLTSLRVLIVSLSEQKMRLNSVEICIIAVAILVLPHCSNCKRKKQHKLRNKKEIVFFENFNSLDLNVWNYDPNTQEHADEFQLYTNSSNNSYVEDGFLHIRPTIEIDENALNDTSENFHAIRSARISTKNSFYFTYGIVEIRARLPIGDWLFPALWLMPKDNVYDTWPLSGEIDVIEAKGNRNLNDSAGEPIGIGQVGSTLHFGPSKSLDGWRYAHFIKNNDSYYSSDFHTYKLVWTPENITFLVDENSLGTVSPPSGGFFELGKFSSNATNPWVNGTIMAPFDQDFYLIINLAVGGTHFFSDNNINQGGKPWSNNDTDPGLEFWNGKDQWLPTWDLQGNTTHFIVDYVKVWSL</sequence>
<dbReference type="InterPro" id="IPR043030">
    <property type="entry name" value="BGBP_N_sf"/>
</dbReference>
<dbReference type="PROSITE" id="PS51969">
    <property type="entry name" value="CBM39"/>
    <property type="match status" value="1"/>
</dbReference>
<feature type="signal peptide" evidence="9">
    <location>
        <begin position="1"/>
        <end position="21"/>
    </location>
</feature>
<reference evidence="13" key="1">
    <citation type="submission" date="2025-08" db="UniProtKB">
        <authorList>
            <consortium name="RefSeq"/>
        </authorList>
    </citation>
    <scope>IDENTIFICATION</scope>
    <source>
        <tissue evidence="13">Gonads</tissue>
    </source>
</reference>
<dbReference type="GeneID" id="115888392"/>
<dbReference type="Proteomes" id="UP000504635">
    <property type="component" value="Unplaced"/>
</dbReference>
<feature type="domain" description="GH16" evidence="10">
    <location>
        <begin position="594"/>
        <end position="882"/>
    </location>
</feature>
<dbReference type="CDD" id="cd02179">
    <property type="entry name" value="GH16_beta_GRP"/>
    <property type="match status" value="1"/>
</dbReference>
<evidence type="ECO:0000259" key="11">
    <source>
        <dbReference type="PROSITE" id="PS51969"/>
    </source>
</evidence>
<keyword evidence="12" id="KW-1185">Reference proteome</keyword>
<feature type="domain" description="CBM39" evidence="11">
    <location>
        <begin position="23"/>
        <end position="127"/>
    </location>
</feature>
<dbReference type="OrthoDB" id="4781at2759"/>
<evidence type="ECO:0000256" key="5">
    <source>
        <dbReference type="ARBA" id="ARBA00022588"/>
    </source>
</evidence>
<dbReference type="KEGG" id="soy:115888392"/>
<evidence type="ECO:0000256" key="4">
    <source>
        <dbReference type="ARBA" id="ARBA00022525"/>
    </source>
</evidence>
<dbReference type="Pfam" id="PF15886">
    <property type="entry name" value="CBM39"/>
    <property type="match status" value="1"/>
</dbReference>
<proteinExistence type="inferred from homology"/>
<dbReference type="PROSITE" id="PS51762">
    <property type="entry name" value="GH16_2"/>
    <property type="match status" value="2"/>
</dbReference>
<feature type="domain" description="GH16" evidence="10">
    <location>
        <begin position="189"/>
        <end position="480"/>
    </location>
</feature>
<comment type="similarity">
    <text evidence="3">Belongs to the insect beta-1,3-glucan binding protein family.</text>
</comment>
<dbReference type="FunFam" id="2.60.40.2140:FF:000001">
    <property type="entry name" value="Beta-1,3-glucan-binding protein"/>
    <property type="match status" value="1"/>
</dbReference>
<keyword evidence="8" id="KW-0325">Glycoprotein</keyword>
<evidence type="ECO:0000256" key="2">
    <source>
        <dbReference type="ARBA" id="ARBA00006865"/>
    </source>
</evidence>
<evidence type="ECO:0000256" key="3">
    <source>
        <dbReference type="ARBA" id="ARBA00008781"/>
    </source>
</evidence>
<keyword evidence="7" id="KW-0391">Immunity</keyword>
<dbReference type="PANTHER" id="PTHR10963">
    <property type="entry name" value="GLYCOSYL HYDROLASE-RELATED"/>
    <property type="match status" value="1"/>
</dbReference>
<dbReference type="AlphaFoldDB" id="A0A6J2YIW0"/>
<protein>
    <submittedName>
        <fullName evidence="13">Beta-1,3-glucan-binding protein-like</fullName>
    </submittedName>
</protein>
<evidence type="ECO:0000256" key="9">
    <source>
        <dbReference type="SAM" id="SignalP"/>
    </source>
</evidence>
<evidence type="ECO:0000256" key="7">
    <source>
        <dbReference type="ARBA" id="ARBA00022859"/>
    </source>
</evidence>
<evidence type="ECO:0000313" key="12">
    <source>
        <dbReference type="Proteomes" id="UP000504635"/>
    </source>
</evidence>
<dbReference type="InterPro" id="IPR000757">
    <property type="entry name" value="Beta-glucanase-like"/>
</dbReference>
<dbReference type="GO" id="GO:0030246">
    <property type="term" value="F:carbohydrate binding"/>
    <property type="evidence" value="ECO:0007669"/>
    <property type="project" value="InterPro"/>
</dbReference>
<dbReference type="Gene3D" id="2.60.40.2140">
    <property type="entry name" value="Beta-1,3-glucan-recognition protein, N-terminal domain"/>
    <property type="match status" value="1"/>
</dbReference>
<keyword evidence="4" id="KW-0964">Secreted</keyword>
<evidence type="ECO:0000256" key="8">
    <source>
        <dbReference type="ARBA" id="ARBA00023180"/>
    </source>
</evidence>
<feature type="chain" id="PRO_5026998090" evidence="9">
    <location>
        <begin position="22"/>
        <end position="882"/>
    </location>
</feature>
<dbReference type="GO" id="GO:0005576">
    <property type="term" value="C:extracellular region"/>
    <property type="evidence" value="ECO:0007669"/>
    <property type="project" value="UniProtKB-SubCell"/>
</dbReference>
<gene>
    <name evidence="13" type="primary">LOC115888392</name>
</gene>
<evidence type="ECO:0000256" key="1">
    <source>
        <dbReference type="ARBA" id="ARBA00004613"/>
    </source>
</evidence>
<evidence type="ECO:0000259" key="10">
    <source>
        <dbReference type="PROSITE" id="PS51762"/>
    </source>
</evidence>
<keyword evidence="6 9" id="KW-0732">Signal</keyword>
<dbReference type="InterPro" id="IPR031756">
    <property type="entry name" value="BGBP_N"/>
</dbReference>
<comment type="similarity">
    <text evidence="2">Belongs to the glycosyl hydrolase 16 family.</text>
</comment>
<comment type="subcellular location">
    <subcellularLocation>
        <location evidence="1">Secreted</location>
    </subcellularLocation>
</comment>
<dbReference type="InterPro" id="IPR013320">
    <property type="entry name" value="ConA-like_dom_sf"/>
</dbReference>
<dbReference type="GO" id="GO:0004553">
    <property type="term" value="F:hydrolase activity, hydrolyzing O-glycosyl compounds"/>
    <property type="evidence" value="ECO:0007669"/>
    <property type="project" value="InterPro"/>
</dbReference>
<dbReference type="FunFam" id="2.60.120.200:FF:000235">
    <property type="entry name" value="Beta-1,3-glucan-binding protein"/>
    <property type="match status" value="1"/>
</dbReference>
<dbReference type="PANTHER" id="PTHR10963:SF55">
    <property type="entry name" value="GLYCOSIDE HYDROLASE FAMILY 16 PROTEIN"/>
    <property type="match status" value="1"/>
</dbReference>
<dbReference type="InterPro" id="IPR050546">
    <property type="entry name" value="Glycosyl_Hydrlase_16"/>
</dbReference>
<evidence type="ECO:0000256" key="6">
    <source>
        <dbReference type="ARBA" id="ARBA00022729"/>
    </source>
</evidence>
<dbReference type="InParanoid" id="A0A6J2YIW0"/>